<sequence length="93" mass="10248">METLPRILPQGTVSGSGAQLVTSHIRAAVEGLIKQHFGDEILDELFDLCRKKFEEQPSMYESGMPVNFLAVLKRKATCCYGVFGVCEAIVKLS</sequence>
<dbReference type="InterPro" id="IPR005299">
    <property type="entry name" value="MeTrfase_7"/>
</dbReference>
<dbReference type="Gene3D" id="1.10.1200.270">
    <property type="entry name" value="Methyltransferase, alpha-helical capping domain"/>
    <property type="match status" value="1"/>
</dbReference>
<keyword evidence="1 5" id="KW-0489">Methyltransferase</keyword>
<evidence type="ECO:0000256" key="1">
    <source>
        <dbReference type="ARBA" id="ARBA00022603"/>
    </source>
</evidence>
<dbReference type="SUPFAM" id="SSF53335">
    <property type="entry name" value="S-adenosyl-L-methionine-dependent methyltransferases"/>
    <property type="match status" value="1"/>
</dbReference>
<name>A0A5E4G067_PRUDU</name>
<evidence type="ECO:0000313" key="5">
    <source>
        <dbReference type="EMBL" id="VVA33062.1"/>
    </source>
</evidence>
<accession>A0A5E4G067</accession>
<dbReference type="InParanoid" id="A0A5E4G067"/>
<keyword evidence="3" id="KW-0479">Metal-binding</keyword>
<dbReference type="GO" id="GO:0008168">
    <property type="term" value="F:methyltransferase activity"/>
    <property type="evidence" value="ECO:0007669"/>
    <property type="project" value="UniProtKB-KW"/>
</dbReference>
<dbReference type="EMBL" id="CABIKO010000271">
    <property type="protein sequence ID" value="VVA33062.1"/>
    <property type="molecule type" value="Genomic_DNA"/>
</dbReference>
<proteinExistence type="predicted"/>
<evidence type="ECO:0000256" key="4">
    <source>
        <dbReference type="ARBA" id="ARBA00022842"/>
    </source>
</evidence>
<dbReference type="GO" id="GO:0046872">
    <property type="term" value="F:metal ion binding"/>
    <property type="evidence" value="ECO:0007669"/>
    <property type="project" value="UniProtKB-KW"/>
</dbReference>
<dbReference type="InterPro" id="IPR042086">
    <property type="entry name" value="MeTrfase_capping"/>
</dbReference>
<reference evidence="6" key="1">
    <citation type="journal article" date="2020" name="Plant J.">
        <title>Transposons played a major role in the diversification between the closely related almond and peach genomes: results from the almond genome sequence.</title>
        <authorList>
            <person name="Alioto T."/>
            <person name="Alexiou K.G."/>
            <person name="Bardil A."/>
            <person name="Barteri F."/>
            <person name="Castanera R."/>
            <person name="Cruz F."/>
            <person name="Dhingra A."/>
            <person name="Duval H."/>
            <person name="Fernandez I Marti A."/>
            <person name="Frias L."/>
            <person name="Galan B."/>
            <person name="Garcia J.L."/>
            <person name="Howad W."/>
            <person name="Gomez-Garrido J."/>
            <person name="Gut M."/>
            <person name="Julca I."/>
            <person name="Morata J."/>
            <person name="Puigdomenech P."/>
            <person name="Ribeca P."/>
            <person name="Rubio Cabetas M.J."/>
            <person name="Vlasova A."/>
            <person name="Wirthensohn M."/>
            <person name="Garcia-Mas J."/>
            <person name="Gabaldon T."/>
            <person name="Casacuberta J.M."/>
            <person name="Arus P."/>
        </authorList>
    </citation>
    <scope>NUCLEOTIDE SEQUENCE [LARGE SCALE GENOMIC DNA]</scope>
    <source>
        <strain evidence="6">cv. Texas</strain>
    </source>
</reference>
<dbReference type="GO" id="GO:0032259">
    <property type="term" value="P:methylation"/>
    <property type="evidence" value="ECO:0007669"/>
    <property type="project" value="UniProtKB-KW"/>
</dbReference>
<keyword evidence="4" id="KW-0460">Magnesium</keyword>
<organism evidence="5 6">
    <name type="scientific">Prunus dulcis</name>
    <name type="common">Almond</name>
    <name type="synonym">Amygdalus dulcis</name>
    <dbReference type="NCBI Taxonomy" id="3755"/>
    <lineage>
        <taxon>Eukaryota</taxon>
        <taxon>Viridiplantae</taxon>
        <taxon>Streptophyta</taxon>
        <taxon>Embryophyta</taxon>
        <taxon>Tracheophyta</taxon>
        <taxon>Spermatophyta</taxon>
        <taxon>Magnoliopsida</taxon>
        <taxon>eudicotyledons</taxon>
        <taxon>Gunneridae</taxon>
        <taxon>Pentapetalae</taxon>
        <taxon>rosids</taxon>
        <taxon>fabids</taxon>
        <taxon>Rosales</taxon>
        <taxon>Rosaceae</taxon>
        <taxon>Amygdaloideae</taxon>
        <taxon>Amygdaleae</taxon>
        <taxon>Prunus</taxon>
    </lineage>
</organism>
<dbReference type="Pfam" id="PF03492">
    <property type="entry name" value="Methyltransf_7"/>
    <property type="match status" value="1"/>
</dbReference>
<gene>
    <name evidence="5" type="ORF">ALMOND_2B001333</name>
</gene>
<dbReference type="InterPro" id="IPR029063">
    <property type="entry name" value="SAM-dependent_MTases_sf"/>
</dbReference>
<dbReference type="AlphaFoldDB" id="A0A5E4G067"/>
<evidence type="ECO:0000313" key="6">
    <source>
        <dbReference type="Proteomes" id="UP000327085"/>
    </source>
</evidence>
<protein>
    <submittedName>
        <fullName evidence="5">PREDICTED: probable S-adenosylmethionine-dependent methyltransferase</fullName>
    </submittedName>
</protein>
<evidence type="ECO:0000256" key="3">
    <source>
        <dbReference type="ARBA" id="ARBA00022723"/>
    </source>
</evidence>
<dbReference type="Proteomes" id="UP000327085">
    <property type="component" value="Chromosome 5"/>
</dbReference>
<keyword evidence="2 5" id="KW-0808">Transferase</keyword>
<evidence type="ECO:0000256" key="2">
    <source>
        <dbReference type="ARBA" id="ARBA00022679"/>
    </source>
</evidence>
<dbReference type="Gramene" id="VVA33062">
    <property type="protein sequence ID" value="VVA33062"/>
    <property type="gene ID" value="Prudul26B001333"/>
</dbReference>